<comment type="similarity">
    <text evidence="2">Belongs to the major facilitator superfamily. Sugar transporter (TC 2.A.1.1) family.</text>
</comment>
<feature type="transmembrane region" description="Helical" evidence="9">
    <location>
        <begin position="114"/>
        <end position="136"/>
    </location>
</feature>
<sequence>MAIGGAFVEGPAGYSGRVTSFVVLSCIVAGSGGILFGYDLGISGGVTSMESFLKKFFPDVYHQMHGDKAAAVSNYCRFDSELLTVFTSSLYVAGLVATLFASSVTTRYGRRASILIGGSVFIAGSAFGGAAVNVYMLLVNRILLGIGLGFTNQVLPTCMSVTTCLIIS</sequence>
<keyword evidence="4" id="KW-0762">Sugar transport</keyword>
<dbReference type="GO" id="GO:0016020">
    <property type="term" value="C:membrane"/>
    <property type="evidence" value="ECO:0007669"/>
    <property type="project" value="UniProtKB-SubCell"/>
</dbReference>
<gene>
    <name evidence="11" type="ORF">TRITD_4Bv1G201760</name>
</gene>
<keyword evidence="12" id="KW-1185">Reference proteome</keyword>
<dbReference type="EMBL" id="LT934118">
    <property type="protein sequence ID" value="VAI11321.1"/>
    <property type="molecule type" value="Genomic_DNA"/>
</dbReference>
<dbReference type="Proteomes" id="UP000324705">
    <property type="component" value="Chromosome 4B"/>
</dbReference>
<proteinExistence type="inferred from homology"/>
<evidence type="ECO:0000256" key="9">
    <source>
        <dbReference type="SAM" id="Phobius"/>
    </source>
</evidence>
<dbReference type="InterPro" id="IPR020846">
    <property type="entry name" value="MFS_dom"/>
</dbReference>
<keyword evidence="5 9" id="KW-0812">Transmembrane</keyword>
<feature type="domain" description="Major facilitator superfamily (MFS) profile" evidence="10">
    <location>
        <begin position="25"/>
        <end position="168"/>
    </location>
</feature>
<dbReference type="AlphaFoldDB" id="A0A9R0WGX0"/>
<evidence type="ECO:0000313" key="12">
    <source>
        <dbReference type="Proteomes" id="UP000324705"/>
    </source>
</evidence>
<dbReference type="Gramene" id="TRITD4Bv1G201760.9">
    <property type="protein sequence ID" value="TRITD4Bv1G201760.9"/>
    <property type="gene ID" value="TRITD4Bv1G201760"/>
</dbReference>
<dbReference type="PROSITE" id="PS50850">
    <property type="entry name" value="MFS"/>
    <property type="match status" value="1"/>
</dbReference>
<evidence type="ECO:0000256" key="7">
    <source>
        <dbReference type="ARBA" id="ARBA00022989"/>
    </source>
</evidence>
<keyword evidence="7 9" id="KW-1133">Transmembrane helix</keyword>
<dbReference type="Pfam" id="PF00083">
    <property type="entry name" value="Sugar_tr"/>
    <property type="match status" value="1"/>
</dbReference>
<feature type="transmembrane region" description="Helical" evidence="9">
    <location>
        <begin position="82"/>
        <end position="102"/>
    </location>
</feature>
<keyword evidence="8 9" id="KW-0472">Membrane</keyword>
<evidence type="ECO:0000256" key="4">
    <source>
        <dbReference type="ARBA" id="ARBA00022597"/>
    </source>
</evidence>
<reference evidence="11 12" key="1">
    <citation type="submission" date="2017-09" db="EMBL/GenBank/DDBJ databases">
        <authorList>
            <consortium name="International Durum Wheat Genome Sequencing Consortium (IDWGSC)"/>
            <person name="Milanesi L."/>
        </authorList>
    </citation>
    <scope>NUCLEOTIDE SEQUENCE [LARGE SCALE GENOMIC DNA]</scope>
    <source>
        <strain evidence="12">cv. Svevo</strain>
    </source>
</reference>
<evidence type="ECO:0000256" key="2">
    <source>
        <dbReference type="ARBA" id="ARBA00010992"/>
    </source>
</evidence>
<dbReference type="PANTHER" id="PTHR23500:SF564">
    <property type="entry name" value="CARRIER PROTEIN HEX6, PUTATIVE, EXPRESSED-RELATED"/>
    <property type="match status" value="1"/>
</dbReference>
<dbReference type="InterPro" id="IPR036259">
    <property type="entry name" value="MFS_trans_sf"/>
</dbReference>
<evidence type="ECO:0000256" key="1">
    <source>
        <dbReference type="ARBA" id="ARBA00004141"/>
    </source>
</evidence>
<evidence type="ECO:0000256" key="3">
    <source>
        <dbReference type="ARBA" id="ARBA00022448"/>
    </source>
</evidence>
<dbReference type="InterPro" id="IPR045262">
    <property type="entry name" value="STP/PLT_plant"/>
</dbReference>
<protein>
    <recommendedName>
        <fullName evidence="10">Major facilitator superfamily (MFS) profile domain-containing protein</fullName>
    </recommendedName>
</protein>
<dbReference type="SUPFAM" id="SSF103473">
    <property type="entry name" value="MFS general substrate transporter"/>
    <property type="match status" value="1"/>
</dbReference>
<evidence type="ECO:0000256" key="8">
    <source>
        <dbReference type="ARBA" id="ARBA00023136"/>
    </source>
</evidence>
<organism evidence="11 12">
    <name type="scientific">Triticum turgidum subsp. durum</name>
    <name type="common">Durum wheat</name>
    <name type="synonym">Triticum durum</name>
    <dbReference type="NCBI Taxonomy" id="4567"/>
    <lineage>
        <taxon>Eukaryota</taxon>
        <taxon>Viridiplantae</taxon>
        <taxon>Streptophyta</taxon>
        <taxon>Embryophyta</taxon>
        <taxon>Tracheophyta</taxon>
        <taxon>Spermatophyta</taxon>
        <taxon>Magnoliopsida</taxon>
        <taxon>Liliopsida</taxon>
        <taxon>Poales</taxon>
        <taxon>Poaceae</taxon>
        <taxon>BOP clade</taxon>
        <taxon>Pooideae</taxon>
        <taxon>Triticodae</taxon>
        <taxon>Triticeae</taxon>
        <taxon>Triticinae</taxon>
        <taxon>Triticum</taxon>
    </lineage>
</organism>
<keyword evidence="6" id="KW-0769">Symport</keyword>
<dbReference type="PRINTS" id="PR00171">
    <property type="entry name" value="SUGRTRNSPORT"/>
</dbReference>
<name>A0A9R0WGX0_TRITD</name>
<comment type="subcellular location">
    <subcellularLocation>
        <location evidence="1">Membrane</location>
        <topology evidence="1">Multi-pass membrane protein</topology>
    </subcellularLocation>
</comment>
<dbReference type="GO" id="GO:0015293">
    <property type="term" value="F:symporter activity"/>
    <property type="evidence" value="ECO:0007669"/>
    <property type="project" value="UniProtKB-KW"/>
</dbReference>
<feature type="transmembrane region" description="Helical" evidence="9">
    <location>
        <begin position="21"/>
        <end position="38"/>
    </location>
</feature>
<dbReference type="GO" id="GO:0015144">
    <property type="term" value="F:carbohydrate transmembrane transporter activity"/>
    <property type="evidence" value="ECO:0007669"/>
    <property type="project" value="InterPro"/>
</dbReference>
<dbReference type="InterPro" id="IPR003663">
    <property type="entry name" value="Sugar/inositol_transpt"/>
</dbReference>
<evidence type="ECO:0000313" key="11">
    <source>
        <dbReference type="EMBL" id="VAI11321.1"/>
    </source>
</evidence>
<keyword evidence="3" id="KW-0813">Transport</keyword>
<dbReference type="InterPro" id="IPR005828">
    <property type="entry name" value="MFS_sugar_transport-like"/>
</dbReference>
<accession>A0A9R0WGX0</accession>
<evidence type="ECO:0000256" key="5">
    <source>
        <dbReference type="ARBA" id="ARBA00022692"/>
    </source>
</evidence>
<dbReference type="Gene3D" id="1.20.1250.20">
    <property type="entry name" value="MFS general substrate transporter like domains"/>
    <property type="match status" value="1"/>
</dbReference>
<evidence type="ECO:0000256" key="6">
    <source>
        <dbReference type="ARBA" id="ARBA00022847"/>
    </source>
</evidence>
<evidence type="ECO:0000259" key="10">
    <source>
        <dbReference type="PROSITE" id="PS50850"/>
    </source>
</evidence>
<dbReference type="PANTHER" id="PTHR23500">
    <property type="entry name" value="SOLUTE CARRIER FAMILY 2, FACILITATED GLUCOSE TRANSPORTER"/>
    <property type="match status" value="1"/>
</dbReference>